<dbReference type="InterPro" id="IPR000551">
    <property type="entry name" value="MerR-type_HTH_dom"/>
</dbReference>
<dbReference type="CDD" id="cd01107">
    <property type="entry name" value="HTH_BmrR"/>
    <property type="match status" value="1"/>
</dbReference>
<dbReference type="InterPro" id="IPR010499">
    <property type="entry name" value="AraC_E-bd"/>
</dbReference>
<protein>
    <submittedName>
        <fullName evidence="3">MerR family transcriptional regulator</fullName>
    </submittedName>
</protein>
<evidence type="ECO:0000313" key="3">
    <source>
        <dbReference type="EMBL" id="PYI69684.1"/>
    </source>
</evidence>
<accession>A0A2V5LFU2</accession>
<keyword evidence="4" id="KW-1185">Reference proteome</keyword>
<dbReference type="OrthoDB" id="7849865at2"/>
<organism evidence="3 4">
    <name type="scientific">Arthrobacter livingstonensis</name>
    <dbReference type="NCBI Taxonomy" id="670078"/>
    <lineage>
        <taxon>Bacteria</taxon>
        <taxon>Bacillati</taxon>
        <taxon>Actinomycetota</taxon>
        <taxon>Actinomycetes</taxon>
        <taxon>Micrococcales</taxon>
        <taxon>Micrococcaceae</taxon>
        <taxon>Arthrobacter</taxon>
    </lineage>
</organism>
<dbReference type="SUPFAM" id="SSF46955">
    <property type="entry name" value="Putative DNA-binding domain"/>
    <property type="match status" value="1"/>
</dbReference>
<dbReference type="Proteomes" id="UP000247832">
    <property type="component" value="Unassembled WGS sequence"/>
</dbReference>
<feature type="domain" description="HTH merR-type" evidence="2">
    <location>
        <begin position="1"/>
        <end position="70"/>
    </location>
</feature>
<dbReference type="Pfam" id="PF13411">
    <property type="entry name" value="MerR_1"/>
    <property type="match status" value="1"/>
</dbReference>
<gene>
    <name evidence="3" type="ORF">CVV68_00815</name>
</gene>
<dbReference type="InterPro" id="IPR029442">
    <property type="entry name" value="GyrI-like"/>
</dbReference>
<dbReference type="Gene3D" id="1.10.1660.10">
    <property type="match status" value="1"/>
</dbReference>
<dbReference type="InterPro" id="IPR047057">
    <property type="entry name" value="MerR_fam"/>
</dbReference>
<dbReference type="Pfam" id="PF06445">
    <property type="entry name" value="GyrI-like"/>
    <property type="match status" value="1"/>
</dbReference>
<dbReference type="SMART" id="SM00871">
    <property type="entry name" value="AraC_E_bind"/>
    <property type="match status" value="1"/>
</dbReference>
<dbReference type="PROSITE" id="PS50937">
    <property type="entry name" value="HTH_MERR_2"/>
    <property type="match status" value="1"/>
</dbReference>
<dbReference type="GO" id="GO:0003677">
    <property type="term" value="F:DNA binding"/>
    <property type="evidence" value="ECO:0007669"/>
    <property type="project" value="UniProtKB-KW"/>
</dbReference>
<dbReference type="SMART" id="SM00422">
    <property type="entry name" value="HTH_MERR"/>
    <property type="match status" value="1"/>
</dbReference>
<reference evidence="3 4" key="1">
    <citation type="submission" date="2018-05" db="EMBL/GenBank/DDBJ databases">
        <title>Genetic diversity of glacier-inhabiting Cryobacterium bacteria in China and description of Cryobacterium mengkeensis sp. nov. and Arthrobacter glacialis sp. nov.</title>
        <authorList>
            <person name="Liu Q."/>
            <person name="Xin Y.-H."/>
        </authorList>
    </citation>
    <scope>NUCLEOTIDE SEQUENCE [LARGE SCALE GENOMIC DNA]</scope>
    <source>
        <strain evidence="3 4">LI2</strain>
    </source>
</reference>
<evidence type="ECO:0000313" key="4">
    <source>
        <dbReference type="Proteomes" id="UP000247832"/>
    </source>
</evidence>
<comment type="caution">
    <text evidence="3">The sequence shown here is derived from an EMBL/GenBank/DDBJ whole genome shotgun (WGS) entry which is preliminary data.</text>
</comment>
<sequence length="272" mass="29786">MFQIGDFARVGRVSVRMLRHYESIGLLHPARVDSTGYRFYEGPQLARLNRIVALKNLGFTLETVSRILDSSLGVEELRGMLLLRRSELEEQLAADSARLTSVEARLHVIESEGTMPEYEVIIKPVPAVRLAELSAEAESFEPQSISPVIQPLYEKLYGALAAAGITPTGPGVAYYDELDGGRVRVHAGAQIPSSEGSGAFDVVELPAVEQAATLIHRGVMDNVMPSVQALARWIDANGWVSTGPNRELYLDYGMGADPEQWITELQEPVARA</sequence>
<dbReference type="PANTHER" id="PTHR30204:SF97">
    <property type="entry name" value="MERR FAMILY REGULATORY PROTEIN"/>
    <property type="match status" value="1"/>
</dbReference>
<evidence type="ECO:0000259" key="2">
    <source>
        <dbReference type="PROSITE" id="PS50937"/>
    </source>
</evidence>
<dbReference type="GO" id="GO:0003700">
    <property type="term" value="F:DNA-binding transcription factor activity"/>
    <property type="evidence" value="ECO:0007669"/>
    <property type="project" value="InterPro"/>
</dbReference>
<dbReference type="EMBL" id="QJVD01000001">
    <property type="protein sequence ID" value="PYI69684.1"/>
    <property type="molecule type" value="Genomic_DNA"/>
</dbReference>
<dbReference type="SUPFAM" id="SSF55136">
    <property type="entry name" value="Probable bacterial effector-binding domain"/>
    <property type="match status" value="1"/>
</dbReference>
<keyword evidence="1" id="KW-0238">DNA-binding</keyword>
<dbReference type="PANTHER" id="PTHR30204">
    <property type="entry name" value="REDOX-CYCLING DRUG-SENSING TRANSCRIPTIONAL ACTIVATOR SOXR"/>
    <property type="match status" value="1"/>
</dbReference>
<proteinExistence type="predicted"/>
<dbReference type="AlphaFoldDB" id="A0A2V5LFU2"/>
<dbReference type="Gene3D" id="3.20.80.10">
    <property type="entry name" value="Regulatory factor, effector binding domain"/>
    <property type="match status" value="1"/>
</dbReference>
<dbReference type="InterPro" id="IPR011256">
    <property type="entry name" value="Reg_factor_effector_dom_sf"/>
</dbReference>
<evidence type="ECO:0000256" key="1">
    <source>
        <dbReference type="ARBA" id="ARBA00023125"/>
    </source>
</evidence>
<dbReference type="InterPro" id="IPR009061">
    <property type="entry name" value="DNA-bd_dom_put_sf"/>
</dbReference>
<dbReference type="RefSeq" id="WP_110499107.1">
    <property type="nucleotide sequence ID" value="NZ_QJVD01000001.1"/>
</dbReference>
<name>A0A2V5LFU2_9MICC</name>